<proteinExistence type="predicted"/>
<evidence type="ECO:0000256" key="7">
    <source>
        <dbReference type="ARBA" id="ARBA00023136"/>
    </source>
</evidence>
<feature type="transmembrane region" description="Helical" evidence="8">
    <location>
        <begin position="360"/>
        <end position="380"/>
    </location>
</feature>
<keyword evidence="3 10" id="KW-0328">Glycosyltransferase</keyword>
<feature type="transmembrane region" description="Helical" evidence="8">
    <location>
        <begin position="12"/>
        <end position="34"/>
    </location>
</feature>
<evidence type="ECO:0000256" key="3">
    <source>
        <dbReference type="ARBA" id="ARBA00022676"/>
    </source>
</evidence>
<gene>
    <name evidence="10" type="ORF">KX01_1329</name>
</gene>
<feature type="transmembrane region" description="Helical" evidence="8">
    <location>
        <begin position="141"/>
        <end position="158"/>
    </location>
</feature>
<evidence type="ECO:0000256" key="6">
    <source>
        <dbReference type="ARBA" id="ARBA00022989"/>
    </source>
</evidence>
<protein>
    <submittedName>
        <fullName evidence="10">Dolichyl-phosphate-mannose-mannosyltransferase family protein</fullName>
    </submittedName>
</protein>
<evidence type="ECO:0000256" key="4">
    <source>
        <dbReference type="ARBA" id="ARBA00022679"/>
    </source>
</evidence>
<feature type="transmembrane region" description="Helical" evidence="8">
    <location>
        <begin position="170"/>
        <end position="203"/>
    </location>
</feature>
<evidence type="ECO:0000259" key="9">
    <source>
        <dbReference type="Pfam" id="PF02366"/>
    </source>
</evidence>
<dbReference type="Pfam" id="PF02366">
    <property type="entry name" value="PMT"/>
    <property type="match status" value="1"/>
</dbReference>
<feature type="transmembrane region" description="Helical" evidence="8">
    <location>
        <begin position="303"/>
        <end position="320"/>
    </location>
</feature>
<dbReference type="GO" id="GO:0009103">
    <property type="term" value="P:lipopolysaccharide biosynthetic process"/>
    <property type="evidence" value="ECO:0007669"/>
    <property type="project" value="UniProtKB-ARBA"/>
</dbReference>
<evidence type="ECO:0000313" key="11">
    <source>
        <dbReference type="Proteomes" id="UP000182521"/>
    </source>
</evidence>
<evidence type="ECO:0000256" key="1">
    <source>
        <dbReference type="ARBA" id="ARBA00004651"/>
    </source>
</evidence>
<dbReference type="STRING" id="1542390.KX01_1329"/>
<evidence type="ECO:0000313" key="10">
    <source>
        <dbReference type="EMBL" id="APC96894.1"/>
    </source>
</evidence>
<comment type="subcellular location">
    <subcellularLocation>
        <location evidence="1">Cell membrane</location>
        <topology evidence="1">Multi-pass membrane protein</topology>
    </subcellularLocation>
</comment>
<dbReference type="EMBL" id="CP009654">
    <property type="protein sequence ID" value="APC96894.1"/>
    <property type="molecule type" value="Genomic_DNA"/>
</dbReference>
<dbReference type="KEGG" id="frc:KX01_1329"/>
<feature type="transmembrane region" description="Helical" evidence="8">
    <location>
        <begin position="265"/>
        <end position="282"/>
    </location>
</feature>
<keyword evidence="5 8" id="KW-0812">Transmembrane</keyword>
<keyword evidence="2" id="KW-1003">Cell membrane</keyword>
<dbReference type="GO" id="GO:0016763">
    <property type="term" value="F:pentosyltransferase activity"/>
    <property type="evidence" value="ECO:0007669"/>
    <property type="project" value="TreeGrafter"/>
</dbReference>
<sequence>MFLIKMQKNYKDYFSLIFLVVIAFFLYGLPALYAPDETRYAEVARNMLATHNYVVPYINGIVFFHKPALIYWLTAFFMNIFGENTWGARLVNPVLIMICLLFVYYTVKKVLESRILAWLSVIVSITTVLLLFVGRYLNIDTGIAVFLNMTMLCYWVSLKYDDNYFKSSFWLFLAFIFSGIAFMTKGLVAIVFPICIVGLYSLIMLEWKRLLDIRLYLGLIIVAIIGTPWILAVNNKYPDFAYYYIVVQQILRYSTNEQNRQISKLVYVLIFIGIFFPWSAFLPQALKDFFTKEGFKNRKQNSFLWFLFIWGSFIFIFFGISKSFLIGYLAPAIVPFCILIAVYLEKLFKKDFSLMDKISIGLPIFVFLLLPIATVIVLYFSKEFLIPLFFLLLPIFIISIFVSYGAIRAFKRRDLKKIIIYFSLMMFTVGNFGYAAGEYLDKKNNKEFAGDINLIYKEYPNAKVYTSHRFYKVPFYTKKEVVIINDENELSDVSHIPNSGTDQYLMKYSKFIKNWNSSDELNILIVRNKPNLKLKKDYVFSNYKKDINPNKFFILDKTDYATLVASKNIRL</sequence>
<dbReference type="GO" id="GO:0005886">
    <property type="term" value="C:plasma membrane"/>
    <property type="evidence" value="ECO:0007669"/>
    <property type="project" value="UniProtKB-SubCell"/>
</dbReference>
<name>A0A1J0KTC0_9GAMM</name>
<dbReference type="InterPro" id="IPR003342">
    <property type="entry name" value="ArnT-like_N"/>
</dbReference>
<evidence type="ECO:0000256" key="5">
    <source>
        <dbReference type="ARBA" id="ARBA00022692"/>
    </source>
</evidence>
<feature type="transmembrane region" description="Helical" evidence="8">
    <location>
        <begin position="90"/>
        <end position="107"/>
    </location>
</feature>
<feature type="transmembrane region" description="Helical" evidence="8">
    <location>
        <begin position="326"/>
        <end position="348"/>
    </location>
</feature>
<keyword evidence="6 8" id="KW-1133">Transmembrane helix</keyword>
<feature type="transmembrane region" description="Helical" evidence="8">
    <location>
        <begin position="418"/>
        <end position="437"/>
    </location>
</feature>
<feature type="transmembrane region" description="Helical" evidence="8">
    <location>
        <begin position="113"/>
        <end position="134"/>
    </location>
</feature>
<dbReference type="InterPro" id="IPR050297">
    <property type="entry name" value="LipidA_mod_glycosyltrf_83"/>
</dbReference>
<reference evidence="11" key="1">
    <citation type="submission" date="2014-10" db="EMBL/GenBank/DDBJ databases">
        <authorList>
            <person name="Kuske C.R."/>
            <person name="Challacombe J.F."/>
            <person name="Daligault H.E."/>
            <person name="Davenport K.W."/>
            <person name="Johnson S.L."/>
            <person name="Siddaramappa S."/>
            <person name="Petersen J.M."/>
        </authorList>
    </citation>
    <scope>NUCLEOTIDE SEQUENCE [LARGE SCALE GENOMIC DNA]</scope>
    <source>
        <strain evidence="11">CA97-1460</strain>
    </source>
</reference>
<evidence type="ECO:0000256" key="8">
    <source>
        <dbReference type="SAM" id="Phobius"/>
    </source>
</evidence>
<keyword evidence="7 8" id="KW-0472">Membrane</keyword>
<feature type="transmembrane region" description="Helical" evidence="8">
    <location>
        <begin position="54"/>
        <end position="78"/>
    </location>
</feature>
<dbReference type="GO" id="GO:0000030">
    <property type="term" value="F:mannosyltransferase activity"/>
    <property type="evidence" value="ECO:0007669"/>
    <property type="project" value="InterPro"/>
</dbReference>
<dbReference type="GO" id="GO:0006493">
    <property type="term" value="P:protein O-linked glycosylation"/>
    <property type="evidence" value="ECO:0007669"/>
    <property type="project" value="InterPro"/>
</dbReference>
<keyword evidence="11" id="KW-1185">Reference proteome</keyword>
<feature type="transmembrane region" description="Helical" evidence="8">
    <location>
        <begin position="215"/>
        <end position="233"/>
    </location>
</feature>
<feature type="transmembrane region" description="Helical" evidence="8">
    <location>
        <begin position="386"/>
        <end position="406"/>
    </location>
</feature>
<organism evidence="10 11">
    <name type="scientific">Francisella frigiditurris</name>
    <dbReference type="NCBI Taxonomy" id="1542390"/>
    <lineage>
        <taxon>Bacteria</taxon>
        <taxon>Pseudomonadati</taxon>
        <taxon>Pseudomonadota</taxon>
        <taxon>Gammaproteobacteria</taxon>
        <taxon>Thiotrichales</taxon>
        <taxon>Francisellaceae</taxon>
        <taxon>Francisella</taxon>
    </lineage>
</organism>
<feature type="domain" description="ArnT-like N-terminal" evidence="9">
    <location>
        <begin position="17"/>
        <end position="244"/>
    </location>
</feature>
<dbReference type="GO" id="GO:0010041">
    <property type="term" value="P:response to iron(III) ion"/>
    <property type="evidence" value="ECO:0007669"/>
    <property type="project" value="TreeGrafter"/>
</dbReference>
<dbReference type="Proteomes" id="UP000182521">
    <property type="component" value="Chromosome"/>
</dbReference>
<dbReference type="PANTHER" id="PTHR33908:SF3">
    <property type="entry name" value="UNDECAPRENYL PHOSPHATE-ALPHA-4-AMINO-4-DEOXY-L-ARABINOSE ARABINOSYL TRANSFERASE"/>
    <property type="match status" value="1"/>
</dbReference>
<accession>A0A1J0KTC0</accession>
<dbReference type="AlphaFoldDB" id="A0A1J0KTC0"/>
<evidence type="ECO:0000256" key="2">
    <source>
        <dbReference type="ARBA" id="ARBA00022475"/>
    </source>
</evidence>
<keyword evidence="4 10" id="KW-0808">Transferase</keyword>
<dbReference type="PANTHER" id="PTHR33908">
    <property type="entry name" value="MANNOSYLTRANSFERASE YKCB-RELATED"/>
    <property type="match status" value="1"/>
</dbReference>